<reference evidence="3 4" key="1">
    <citation type="submission" date="2018-06" db="EMBL/GenBank/DDBJ databases">
        <title>Streptacidiphilus pinicola sp. nov., isolated from pine grove soil.</title>
        <authorList>
            <person name="Roh S.G."/>
            <person name="Park S."/>
            <person name="Kim M.-K."/>
            <person name="Yun B.-R."/>
            <person name="Park J."/>
            <person name="Kim M.J."/>
            <person name="Kim Y.S."/>
            <person name="Kim S.B."/>
        </authorList>
    </citation>
    <scope>NUCLEOTIDE SEQUENCE [LARGE SCALE GENOMIC DNA]</scope>
    <source>
        <strain evidence="3 4">MMS16-CNU450</strain>
    </source>
</reference>
<keyword evidence="2" id="KW-0472">Membrane</keyword>
<dbReference type="OrthoDB" id="3383970at2"/>
<feature type="transmembrane region" description="Helical" evidence="2">
    <location>
        <begin position="193"/>
        <end position="216"/>
    </location>
</feature>
<feature type="transmembrane region" description="Helical" evidence="2">
    <location>
        <begin position="64"/>
        <end position="86"/>
    </location>
</feature>
<dbReference type="Proteomes" id="UP000248889">
    <property type="component" value="Unassembled WGS sequence"/>
</dbReference>
<keyword evidence="2" id="KW-0812">Transmembrane</keyword>
<organism evidence="3 4">
    <name type="scientific">Streptacidiphilus pinicola</name>
    <dbReference type="NCBI Taxonomy" id="2219663"/>
    <lineage>
        <taxon>Bacteria</taxon>
        <taxon>Bacillati</taxon>
        <taxon>Actinomycetota</taxon>
        <taxon>Actinomycetes</taxon>
        <taxon>Kitasatosporales</taxon>
        <taxon>Streptomycetaceae</taxon>
        <taxon>Streptacidiphilus</taxon>
    </lineage>
</organism>
<sequence length="225" mass="24293">MAHLRSNGEVARRRRVLAPRGPLHPHPEAPVTGGHPSRRWRLGAPRRSCCTAEPPEAPPESLNLVGRATVSWVVVFAGFHIYWALGGTFGFGDASTTVPPVHSATQWAYTVLVTGLFVVGAALPFALYRSWGRALPRWLLHGCAWIGGALLGLRGFSGLLDTALRRTGLMKNGLTGLTYQQILGVAHPDAYTLWSSSAIDLYFATGGVLYCLLALAHQRARPPTP</sequence>
<evidence type="ECO:0000256" key="2">
    <source>
        <dbReference type="SAM" id="Phobius"/>
    </source>
</evidence>
<dbReference type="InterPro" id="IPR025058">
    <property type="entry name" value="DUF3995"/>
</dbReference>
<accession>A0A2X0KB92</accession>
<name>A0A2X0KB92_9ACTN</name>
<dbReference type="EMBL" id="QKYN01000067">
    <property type="protein sequence ID" value="RAG84290.1"/>
    <property type="molecule type" value="Genomic_DNA"/>
</dbReference>
<keyword evidence="4" id="KW-1185">Reference proteome</keyword>
<proteinExistence type="predicted"/>
<dbReference type="Pfam" id="PF13160">
    <property type="entry name" value="DUF3995"/>
    <property type="match status" value="1"/>
</dbReference>
<feature type="transmembrane region" description="Helical" evidence="2">
    <location>
        <begin position="138"/>
        <end position="160"/>
    </location>
</feature>
<evidence type="ECO:0000313" key="3">
    <source>
        <dbReference type="EMBL" id="RAG84290.1"/>
    </source>
</evidence>
<evidence type="ECO:0000256" key="1">
    <source>
        <dbReference type="SAM" id="MobiDB-lite"/>
    </source>
</evidence>
<protein>
    <recommendedName>
        <fullName evidence="5">DUF3995 domain-containing protein</fullName>
    </recommendedName>
</protein>
<keyword evidence="2" id="KW-1133">Transmembrane helix</keyword>
<evidence type="ECO:0008006" key="5">
    <source>
        <dbReference type="Google" id="ProtNLM"/>
    </source>
</evidence>
<dbReference type="AlphaFoldDB" id="A0A2X0KB92"/>
<comment type="caution">
    <text evidence="3">The sequence shown here is derived from an EMBL/GenBank/DDBJ whole genome shotgun (WGS) entry which is preliminary data.</text>
</comment>
<feature type="region of interest" description="Disordered" evidence="1">
    <location>
        <begin position="1"/>
        <end position="39"/>
    </location>
</feature>
<gene>
    <name evidence="3" type="ORF">DN069_17510</name>
</gene>
<evidence type="ECO:0000313" key="4">
    <source>
        <dbReference type="Proteomes" id="UP000248889"/>
    </source>
</evidence>
<feature type="transmembrane region" description="Helical" evidence="2">
    <location>
        <begin position="106"/>
        <end position="126"/>
    </location>
</feature>